<dbReference type="PANTHER" id="PTHR43751:SF1">
    <property type="entry name" value="SULFATASE ATSG-RELATED"/>
    <property type="match status" value="1"/>
</dbReference>
<accession>A0A4Q6XP01</accession>
<dbReference type="RefSeq" id="WP_130142889.1">
    <property type="nucleotide sequence ID" value="NZ_SGIT01000004.1"/>
</dbReference>
<gene>
    <name evidence="2" type="ORF">EWE74_17135</name>
</gene>
<dbReference type="SUPFAM" id="SSF53649">
    <property type="entry name" value="Alkaline phosphatase-like"/>
    <property type="match status" value="1"/>
</dbReference>
<reference evidence="2 3" key="1">
    <citation type="submission" date="2019-02" db="EMBL/GenBank/DDBJ databases">
        <authorList>
            <person name="Li Y."/>
        </authorList>
    </citation>
    <scope>NUCLEOTIDE SEQUENCE [LARGE SCALE GENOMIC DNA]</scope>
    <source>
        <strain evidence="2 3">30C10-4-7</strain>
    </source>
</reference>
<dbReference type="InterPro" id="IPR052701">
    <property type="entry name" value="GAG_Ulvan_Degrading_Sulfatases"/>
</dbReference>
<proteinExistence type="predicted"/>
<protein>
    <submittedName>
        <fullName evidence="2">Heparan N-sulfatase</fullName>
    </submittedName>
</protein>
<dbReference type="InterPro" id="IPR017850">
    <property type="entry name" value="Alkaline_phosphatase_core_sf"/>
</dbReference>
<comment type="caution">
    <text evidence="2">The sequence shown here is derived from an EMBL/GenBank/DDBJ whole genome shotgun (WGS) entry which is preliminary data.</text>
</comment>
<dbReference type="CDD" id="cd16027">
    <property type="entry name" value="SGSH"/>
    <property type="match status" value="1"/>
</dbReference>
<dbReference type="EMBL" id="SGIT01000004">
    <property type="protein sequence ID" value="RZF58339.1"/>
    <property type="molecule type" value="Genomic_DNA"/>
</dbReference>
<dbReference type="Gene3D" id="3.40.720.10">
    <property type="entry name" value="Alkaline Phosphatase, subunit A"/>
    <property type="match status" value="1"/>
</dbReference>
<dbReference type="OrthoDB" id="975025at2"/>
<dbReference type="PANTHER" id="PTHR43751">
    <property type="entry name" value="SULFATASE"/>
    <property type="match status" value="1"/>
</dbReference>
<evidence type="ECO:0000313" key="3">
    <source>
        <dbReference type="Proteomes" id="UP000292855"/>
    </source>
</evidence>
<organism evidence="2 3">
    <name type="scientific">Sphingobacterium corticibacterium</name>
    <dbReference type="NCBI Taxonomy" id="2484746"/>
    <lineage>
        <taxon>Bacteria</taxon>
        <taxon>Pseudomonadati</taxon>
        <taxon>Bacteroidota</taxon>
        <taxon>Sphingobacteriia</taxon>
        <taxon>Sphingobacteriales</taxon>
        <taxon>Sphingobacteriaceae</taxon>
        <taxon>Sphingobacterium</taxon>
    </lineage>
</organism>
<feature type="domain" description="Sulfatase N-terminal" evidence="1">
    <location>
        <begin position="43"/>
        <end position="313"/>
    </location>
</feature>
<name>A0A4Q6XP01_9SPHI</name>
<evidence type="ECO:0000259" key="1">
    <source>
        <dbReference type="Pfam" id="PF00884"/>
    </source>
</evidence>
<dbReference type="Proteomes" id="UP000292855">
    <property type="component" value="Unassembled WGS sequence"/>
</dbReference>
<keyword evidence="3" id="KW-1185">Reference proteome</keyword>
<evidence type="ECO:0000313" key="2">
    <source>
        <dbReference type="EMBL" id="RZF58339.1"/>
    </source>
</evidence>
<dbReference type="InterPro" id="IPR000917">
    <property type="entry name" value="Sulfatase_N"/>
</dbReference>
<sequence>MKKNRSKLYILSTHLLYAIVGIFILHPVSAQEYTTVGQEEQRPNIVIIMADDLDSHELSAYGGTNINTKNIDLLAKEGLKFNHFIASEAMCVPTRASLFTGLYPAKHGSYQNHKPVNKDLKSVAHYLNDLGYRVGLTGKNHVTRPFPFEIIPGFEPNCVSATDDYFLDSVETFINDKEKPYCLFVMSINPHAPWTVGDPSEFDASKLTLPKHWVDTELTRQLFTKYLAEVRRLDDQVGDVLGLLERSGQADNTIVIFLSEQGPQFPGGKWNLWDNGQKSGMLIRWPGRVNSGTETNAIAQYEDITPTLIDIAGGQPIENLDGKSFLDVINGDIQQHRKFAFGIHNNIPEGPAYPIRSIRDKDYKLILNLSADSNYYVRYMMNAKNENLAYTSWVEKAASDPQAKLLVERIANRPHVEFYDLKLDPNELVNLANDPKYQNKIDEMRHELTKWMESQDDKGAAMDVPFGRK</sequence>
<dbReference type="AlphaFoldDB" id="A0A4Q6XP01"/>
<dbReference type="Pfam" id="PF00884">
    <property type="entry name" value="Sulfatase"/>
    <property type="match status" value="1"/>
</dbReference>